<dbReference type="InterPro" id="IPR011547">
    <property type="entry name" value="SLC26A/SulP_dom"/>
</dbReference>
<name>A0A914QQA6_9BILA</name>
<feature type="transmembrane region" description="Helical" evidence="5">
    <location>
        <begin position="82"/>
        <end position="102"/>
    </location>
</feature>
<evidence type="ECO:0000313" key="7">
    <source>
        <dbReference type="Proteomes" id="UP000887578"/>
    </source>
</evidence>
<feature type="transmembrane region" description="Helical" evidence="5">
    <location>
        <begin position="148"/>
        <end position="170"/>
    </location>
</feature>
<keyword evidence="3 5" id="KW-1133">Transmembrane helix</keyword>
<dbReference type="GO" id="GO:0016020">
    <property type="term" value="C:membrane"/>
    <property type="evidence" value="ECO:0007669"/>
    <property type="project" value="UniProtKB-SubCell"/>
</dbReference>
<keyword evidence="4 5" id="KW-0472">Membrane</keyword>
<evidence type="ECO:0000256" key="4">
    <source>
        <dbReference type="ARBA" id="ARBA00023136"/>
    </source>
</evidence>
<sequence length="171" mass="19357">MTRAAINKVMTHTAQKYNATHFVNETAFALNETVDYLNLEEYNLFQFDAAAALRGNSNYNGTGFREIITEEWTDGYKQVRPIHIATTIMFLSGILHILMGIFRLDFLSSYFSEQIMSGFIVGGSIHVFFAQIGDTIGIELPKRAGMGYLYFVRFNLLGLKCVSKIGLVIYR</sequence>
<dbReference type="Proteomes" id="UP000887578">
    <property type="component" value="Unplaced"/>
</dbReference>
<keyword evidence="2 5" id="KW-0812">Transmembrane</keyword>
<evidence type="ECO:0000313" key="8">
    <source>
        <dbReference type="WBParaSite" id="PDA_v2.g6056.t1"/>
    </source>
</evidence>
<evidence type="ECO:0000256" key="1">
    <source>
        <dbReference type="ARBA" id="ARBA00004141"/>
    </source>
</evidence>
<evidence type="ECO:0000256" key="2">
    <source>
        <dbReference type="ARBA" id="ARBA00022692"/>
    </source>
</evidence>
<reference evidence="8" key="1">
    <citation type="submission" date="2022-11" db="UniProtKB">
        <authorList>
            <consortium name="WormBaseParasite"/>
        </authorList>
    </citation>
    <scope>IDENTIFICATION</scope>
</reference>
<evidence type="ECO:0000256" key="5">
    <source>
        <dbReference type="SAM" id="Phobius"/>
    </source>
</evidence>
<feature type="domain" description="SLC26A/SulP transporter" evidence="6">
    <location>
        <begin position="76"/>
        <end position="149"/>
    </location>
</feature>
<feature type="transmembrane region" description="Helical" evidence="5">
    <location>
        <begin position="114"/>
        <end position="136"/>
    </location>
</feature>
<dbReference type="WBParaSite" id="PDA_v2.g6056.t1">
    <property type="protein sequence ID" value="PDA_v2.g6056.t1"/>
    <property type="gene ID" value="PDA_v2.g6056"/>
</dbReference>
<evidence type="ECO:0000256" key="3">
    <source>
        <dbReference type="ARBA" id="ARBA00022989"/>
    </source>
</evidence>
<dbReference type="PANTHER" id="PTHR11814">
    <property type="entry name" value="SULFATE TRANSPORTER"/>
    <property type="match status" value="1"/>
</dbReference>
<dbReference type="InterPro" id="IPR001902">
    <property type="entry name" value="SLC26A/SulP_fam"/>
</dbReference>
<dbReference type="Pfam" id="PF00916">
    <property type="entry name" value="Sulfate_transp"/>
    <property type="match status" value="1"/>
</dbReference>
<protein>
    <submittedName>
        <fullName evidence="8">SLC26A/SulP transporter domain-containing protein</fullName>
    </submittedName>
</protein>
<evidence type="ECO:0000259" key="6">
    <source>
        <dbReference type="Pfam" id="PF00916"/>
    </source>
</evidence>
<proteinExistence type="predicted"/>
<dbReference type="AlphaFoldDB" id="A0A914QQA6"/>
<organism evidence="7 8">
    <name type="scientific">Panagrolaimus davidi</name>
    <dbReference type="NCBI Taxonomy" id="227884"/>
    <lineage>
        <taxon>Eukaryota</taxon>
        <taxon>Metazoa</taxon>
        <taxon>Ecdysozoa</taxon>
        <taxon>Nematoda</taxon>
        <taxon>Chromadorea</taxon>
        <taxon>Rhabditida</taxon>
        <taxon>Tylenchina</taxon>
        <taxon>Panagrolaimomorpha</taxon>
        <taxon>Panagrolaimoidea</taxon>
        <taxon>Panagrolaimidae</taxon>
        <taxon>Panagrolaimus</taxon>
    </lineage>
</organism>
<accession>A0A914QQA6</accession>
<dbReference type="GO" id="GO:0055085">
    <property type="term" value="P:transmembrane transport"/>
    <property type="evidence" value="ECO:0007669"/>
    <property type="project" value="InterPro"/>
</dbReference>
<keyword evidence="7" id="KW-1185">Reference proteome</keyword>
<comment type="subcellular location">
    <subcellularLocation>
        <location evidence="1">Membrane</location>
        <topology evidence="1">Multi-pass membrane protein</topology>
    </subcellularLocation>
</comment>